<dbReference type="AlphaFoldDB" id="A0A415NFQ1"/>
<reference evidence="1 2" key="1">
    <citation type="submission" date="2018-08" db="EMBL/GenBank/DDBJ databases">
        <title>A genome reference for cultivated species of the human gut microbiota.</title>
        <authorList>
            <person name="Zou Y."/>
            <person name="Xue W."/>
            <person name="Luo G."/>
        </authorList>
    </citation>
    <scope>NUCLEOTIDE SEQUENCE [LARGE SCALE GENOMIC DNA]</scope>
    <source>
        <strain evidence="1 2">AF36-16BH</strain>
    </source>
</reference>
<gene>
    <name evidence="1" type="ORF">DWZ95_00680</name>
</gene>
<evidence type="ECO:0000313" key="2">
    <source>
        <dbReference type="Proteomes" id="UP000285013"/>
    </source>
</evidence>
<comment type="caution">
    <text evidence="1">The sequence shown here is derived from an EMBL/GenBank/DDBJ whole genome shotgun (WGS) entry which is preliminary data.</text>
</comment>
<dbReference type="Proteomes" id="UP000285013">
    <property type="component" value="Unassembled WGS sequence"/>
</dbReference>
<organism evidence="1 2">
    <name type="scientific">Bacteroides intestinalis</name>
    <dbReference type="NCBI Taxonomy" id="329854"/>
    <lineage>
        <taxon>Bacteria</taxon>
        <taxon>Pseudomonadati</taxon>
        <taxon>Bacteroidota</taxon>
        <taxon>Bacteroidia</taxon>
        <taxon>Bacteroidales</taxon>
        <taxon>Bacteroidaceae</taxon>
        <taxon>Bacteroides</taxon>
    </lineage>
</organism>
<protein>
    <submittedName>
        <fullName evidence="1">Uncharacterized protein</fullName>
    </submittedName>
</protein>
<dbReference type="EMBL" id="QRPE01000001">
    <property type="protein sequence ID" value="RHL96575.1"/>
    <property type="molecule type" value="Genomic_DNA"/>
</dbReference>
<proteinExistence type="predicted"/>
<accession>A0A415NFQ1</accession>
<dbReference type="RefSeq" id="WP_118216220.1">
    <property type="nucleotide sequence ID" value="NZ_DAWCKB010000087.1"/>
</dbReference>
<dbReference type="PROSITE" id="PS51257">
    <property type="entry name" value="PROKAR_LIPOPROTEIN"/>
    <property type="match status" value="1"/>
</dbReference>
<evidence type="ECO:0000313" key="1">
    <source>
        <dbReference type="EMBL" id="RHL96575.1"/>
    </source>
</evidence>
<name>A0A415NFQ1_9BACE</name>
<sequence length="214" mass="23262">MKNNGLLSVIACCACTLAMFMTSCAKKVYIPAQDTTVSTPTTPKLPNGEVELITFCIDDAYDKPGEYMAGLGIAEDRPDRARAITDANRVAIADIASRYVGMIKNAIEDYSKDTNVPAGKKMYESSLEGGAKAIGTKVIDKYANAVCRKFTQSATGGYVGYVAVHVLLEDAKKGLAEELEVRKVDYDKKKFFEKMDQELAASAAKQKEEVDAMK</sequence>